<dbReference type="EMBL" id="SSMQ01000015">
    <property type="protein sequence ID" value="TKD07965.1"/>
    <property type="molecule type" value="Genomic_DNA"/>
</dbReference>
<protein>
    <submittedName>
        <fullName evidence="2">Uncharacterized protein</fullName>
    </submittedName>
</protein>
<proteinExistence type="predicted"/>
<organism evidence="2 3">
    <name type="scientific">Polyangium fumosum</name>
    <dbReference type="NCBI Taxonomy" id="889272"/>
    <lineage>
        <taxon>Bacteria</taxon>
        <taxon>Pseudomonadati</taxon>
        <taxon>Myxococcota</taxon>
        <taxon>Polyangia</taxon>
        <taxon>Polyangiales</taxon>
        <taxon>Polyangiaceae</taxon>
        <taxon>Polyangium</taxon>
    </lineage>
</organism>
<evidence type="ECO:0000313" key="3">
    <source>
        <dbReference type="Proteomes" id="UP000309215"/>
    </source>
</evidence>
<dbReference type="AlphaFoldDB" id="A0A4V5PMX9"/>
<keyword evidence="3" id="KW-1185">Reference proteome</keyword>
<gene>
    <name evidence="2" type="ORF">E8A74_16940</name>
</gene>
<accession>A0A4V5PMX9</accession>
<sequence length="130" mass="14406">MDILVVLAFLVFVFGVYTFVARLRRKEIPEETRQLGAQIGRAAHGAIPLPGFMGQAPADYMPVEPWRETIGPPDDHTLVVDAAGRPVTYEPPAEPGDLGPYRDPAVALVSIAEPRPRRRKKKQKRPLLEA</sequence>
<feature type="region of interest" description="Disordered" evidence="1">
    <location>
        <begin position="111"/>
        <end position="130"/>
    </location>
</feature>
<feature type="compositionally biased region" description="Basic residues" evidence="1">
    <location>
        <begin position="116"/>
        <end position="130"/>
    </location>
</feature>
<reference evidence="2 3" key="1">
    <citation type="submission" date="2019-04" db="EMBL/GenBank/DDBJ databases">
        <authorList>
            <person name="Li Y."/>
            <person name="Wang J."/>
        </authorList>
    </citation>
    <scope>NUCLEOTIDE SEQUENCE [LARGE SCALE GENOMIC DNA]</scope>
    <source>
        <strain evidence="2 3">DSM 14668</strain>
    </source>
</reference>
<dbReference type="Proteomes" id="UP000309215">
    <property type="component" value="Unassembled WGS sequence"/>
</dbReference>
<name>A0A4V5PMX9_9BACT</name>
<evidence type="ECO:0000256" key="1">
    <source>
        <dbReference type="SAM" id="MobiDB-lite"/>
    </source>
</evidence>
<dbReference type="RefSeq" id="WP_136930052.1">
    <property type="nucleotide sequence ID" value="NZ_SSMQ01000015.1"/>
</dbReference>
<comment type="caution">
    <text evidence="2">The sequence shown here is derived from an EMBL/GenBank/DDBJ whole genome shotgun (WGS) entry which is preliminary data.</text>
</comment>
<evidence type="ECO:0000313" key="2">
    <source>
        <dbReference type="EMBL" id="TKD07965.1"/>
    </source>
</evidence>